<reference evidence="2 3" key="1">
    <citation type="submission" date="2021-03" db="EMBL/GenBank/DDBJ databases">
        <title>Thermosipho ferrireducens sp.nov., an anaerobic thermophilic iron-reducing bacterium isolated from a deep-sea hydrothermal sulfide deposits.</title>
        <authorList>
            <person name="Zeng X."/>
            <person name="Chen Y."/>
            <person name="Shao Z."/>
        </authorList>
    </citation>
    <scope>NUCLEOTIDE SEQUENCE [LARGE SCALE GENOMIC DNA]</scope>
    <source>
        <strain evidence="2 3">JL129W03</strain>
    </source>
</reference>
<dbReference type="Pfam" id="PF01425">
    <property type="entry name" value="Amidase"/>
    <property type="match status" value="1"/>
</dbReference>
<dbReference type="SUPFAM" id="SSF75304">
    <property type="entry name" value="Amidase signature (AS) enzymes"/>
    <property type="match status" value="1"/>
</dbReference>
<dbReference type="InterPro" id="IPR036928">
    <property type="entry name" value="AS_sf"/>
</dbReference>
<sequence>MDLRNLTISRANELFNEKKLTSEKLVEFYLERISEYSHLNAVLELNPDALFIAKALDKERVSGFVRSKLHGIPVIIKGNIDTADKMQTTAGAKALQGNYATKDAFLVEKLRKAGAIILGKANLTEFANFVSFKMPNGYSKLGGQTKNPYGDFDTGGSSSGSAVAVAADLCLAAIGTETSGSILSPSSSNSCVGLKPTVGLVSRGGIIPISYSQDTAGPITRTVQDAFEVLRVISGYDEDDPATYIIKSRKFSAEIKKIDDYSGMIFGYSEQLFEWLSKGEILLFKETIKKIESLNGKVVKVEFEDLEKINNINVLFYEFKHGINNYLKDKSLKVKTLTDIIRYNFRNADAMPYGQSILLRSDATDINEKEYIESLLRDIKYAKGSIDKLFERYNLTALLFPANYGAHITAKAKYPSITIPAGYTDTGPFGVTFSARAFEEEKLCALACVFEREFPERQLPPI</sequence>
<dbReference type="NCBIfam" id="NF005300">
    <property type="entry name" value="PRK06828.1"/>
    <property type="match status" value="1"/>
</dbReference>
<dbReference type="PANTHER" id="PTHR42678">
    <property type="entry name" value="AMIDASE"/>
    <property type="match status" value="1"/>
</dbReference>
<dbReference type="EMBL" id="CP071446">
    <property type="protein sequence ID" value="QTA37779.1"/>
    <property type="molecule type" value="Genomic_DNA"/>
</dbReference>
<dbReference type="RefSeq" id="WP_207566501.1">
    <property type="nucleotide sequence ID" value="NZ_CP071446.1"/>
</dbReference>
<evidence type="ECO:0000313" key="3">
    <source>
        <dbReference type="Proteomes" id="UP000671862"/>
    </source>
</evidence>
<feature type="domain" description="Amidase" evidence="1">
    <location>
        <begin position="25"/>
        <end position="403"/>
    </location>
</feature>
<organism evidence="2 3">
    <name type="scientific">Thermosipho ferrireducens</name>
    <dbReference type="NCBI Taxonomy" id="2571116"/>
    <lineage>
        <taxon>Bacteria</taxon>
        <taxon>Thermotogati</taxon>
        <taxon>Thermotogota</taxon>
        <taxon>Thermotogae</taxon>
        <taxon>Thermotogales</taxon>
        <taxon>Fervidobacteriaceae</taxon>
        <taxon>Thermosipho</taxon>
    </lineage>
</organism>
<proteinExistence type="predicted"/>
<dbReference type="Gene3D" id="3.90.1300.10">
    <property type="entry name" value="Amidase signature (AS) domain"/>
    <property type="match status" value="1"/>
</dbReference>
<dbReference type="InterPro" id="IPR023631">
    <property type="entry name" value="Amidase_dom"/>
</dbReference>
<evidence type="ECO:0000259" key="1">
    <source>
        <dbReference type="Pfam" id="PF01425"/>
    </source>
</evidence>
<gene>
    <name evidence="2" type="ORF">JYK00_08630</name>
</gene>
<keyword evidence="3" id="KW-1185">Reference proteome</keyword>
<dbReference type="PANTHER" id="PTHR42678:SF34">
    <property type="entry name" value="OS04G0183300 PROTEIN"/>
    <property type="match status" value="1"/>
</dbReference>
<evidence type="ECO:0000313" key="2">
    <source>
        <dbReference type="EMBL" id="QTA37779.1"/>
    </source>
</evidence>
<name>A0ABX7S5G4_9BACT</name>
<dbReference type="Proteomes" id="UP000671862">
    <property type="component" value="Chromosome"/>
</dbReference>
<accession>A0ABX7S5G4</accession>
<protein>
    <submittedName>
        <fullName evidence="2">Peptide amidase</fullName>
    </submittedName>
</protein>